<protein>
    <submittedName>
        <fullName evidence="5">4'-phosphopantetheinyl transferase superfamily protein</fullName>
    </submittedName>
</protein>
<evidence type="ECO:0000313" key="5">
    <source>
        <dbReference type="EMBL" id="MDZ8117722.1"/>
    </source>
</evidence>
<reference evidence="5 6" key="1">
    <citation type="journal article" date="2024" name="Appl. Environ. Microbiol.">
        <title>Pontiella agarivorans sp. nov., a novel marine anaerobic bacterium capable of degrading macroalgal polysaccharides and fixing nitrogen.</title>
        <authorList>
            <person name="Liu N."/>
            <person name="Kivenson V."/>
            <person name="Peng X."/>
            <person name="Cui Z."/>
            <person name="Lankiewicz T.S."/>
            <person name="Gosselin K.M."/>
            <person name="English C.J."/>
            <person name="Blair E.M."/>
            <person name="O'Malley M.A."/>
            <person name="Valentine D.L."/>
        </authorList>
    </citation>
    <scope>NUCLEOTIDE SEQUENCE [LARGE SCALE GENOMIC DNA]</scope>
    <source>
        <strain evidence="5 6">NLcol2</strain>
    </source>
</reference>
<comment type="caution">
    <text evidence="5">The sequence shown here is derived from an EMBL/GenBank/DDBJ whole genome shotgun (WGS) entry which is preliminary data.</text>
</comment>
<evidence type="ECO:0000313" key="6">
    <source>
        <dbReference type="Proteomes" id="UP001290861"/>
    </source>
</evidence>
<dbReference type="InterPro" id="IPR037143">
    <property type="entry name" value="4-PPantetheinyl_Trfase_dom_sf"/>
</dbReference>
<accession>A0ABU5MUB4</accession>
<keyword evidence="2 5" id="KW-0808">Transferase</keyword>
<dbReference type="GO" id="GO:0016740">
    <property type="term" value="F:transferase activity"/>
    <property type="evidence" value="ECO:0007669"/>
    <property type="project" value="UniProtKB-KW"/>
</dbReference>
<dbReference type="InterPro" id="IPR055066">
    <property type="entry name" value="AASDHPPT_N"/>
</dbReference>
<evidence type="ECO:0000256" key="2">
    <source>
        <dbReference type="ARBA" id="ARBA00022679"/>
    </source>
</evidence>
<dbReference type="Pfam" id="PF01648">
    <property type="entry name" value="ACPS"/>
    <property type="match status" value="1"/>
</dbReference>
<dbReference type="EMBL" id="JARVCO010000003">
    <property type="protein sequence ID" value="MDZ8117722.1"/>
    <property type="molecule type" value="Genomic_DNA"/>
</dbReference>
<evidence type="ECO:0000256" key="1">
    <source>
        <dbReference type="ARBA" id="ARBA00010990"/>
    </source>
</evidence>
<dbReference type="Gene3D" id="3.90.470.20">
    <property type="entry name" value="4'-phosphopantetheinyl transferase domain"/>
    <property type="match status" value="2"/>
</dbReference>
<evidence type="ECO:0000259" key="4">
    <source>
        <dbReference type="Pfam" id="PF22624"/>
    </source>
</evidence>
<organism evidence="5 6">
    <name type="scientific">Pontiella agarivorans</name>
    <dbReference type="NCBI Taxonomy" id="3038953"/>
    <lineage>
        <taxon>Bacteria</taxon>
        <taxon>Pseudomonadati</taxon>
        <taxon>Kiritimatiellota</taxon>
        <taxon>Kiritimatiellia</taxon>
        <taxon>Kiritimatiellales</taxon>
        <taxon>Pontiellaceae</taxon>
        <taxon>Pontiella</taxon>
    </lineage>
</organism>
<feature type="domain" description="4'-phosphopantetheinyl transferase" evidence="3">
    <location>
        <begin position="144"/>
        <end position="218"/>
    </location>
</feature>
<evidence type="ECO:0000259" key="3">
    <source>
        <dbReference type="Pfam" id="PF01648"/>
    </source>
</evidence>
<dbReference type="InterPro" id="IPR050559">
    <property type="entry name" value="P-Pant_transferase_sf"/>
</dbReference>
<dbReference type="SUPFAM" id="SSF56214">
    <property type="entry name" value="4'-phosphopantetheinyl transferase"/>
    <property type="match status" value="2"/>
</dbReference>
<feature type="domain" description="4'-phosphopantetheinyl transferase N-terminal" evidence="4">
    <location>
        <begin position="56"/>
        <end position="138"/>
    </location>
</feature>
<dbReference type="RefSeq" id="WP_322607525.1">
    <property type="nucleotide sequence ID" value="NZ_JARVCO010000003.1"/>
</dbReference>
<keyword evidence="6" id="KW-1185">Reference proteome</keyword>
<proteinExistence type="inferred from homology"/>
<dbReference type="PANTHER" id="PTHR12215:SF10">
    <property type="entry name" value="L-AMINOADIPATE-SEMIALDEHYDE DEHYDROGENASE-PHOSPHOPANTETHEINYL TRANSFERASE"/>
    <property type="match status" value="1"/>
</dbReference>
<dbReference type="PANTHER" id="PTHR12215">
    <property type="entry name" value="PHOSPHOPANTETHEINE TRANSFERASE"/>
    <property type="match status" value="1"/>
</dbReference>
<dbReference type="Proteomes" id="UP001290861">
    <property type="component" value="Unassembled WGS sequence"/>
</dbReference>
<sequence>MDHIREPGFLFAQNSTFLHHAGLMKAIDQLKDIPVLGTSDIHIWGAEVPRCLGKLQALEKVLCREEREKADRFRRETDRNSSIVARGALRILLAAYTGYAAPEISFGYSKNGKPFLVSPASGAIGFNVSHSGDWVVLAFGRERQVGVDVEKIRREMDVLSIASRYFTPEETRRIEAAEDVHGLFFHHWARKEAYVKAIGSGLFRELSSFSVPNEEGEKDGWFFQRLEAGSRYAAAVVTDKAIGGMPCFDFGGLNWVS</sequence>
<name>A0ABU5MUB4_9BACT</name>
<dbReference type="Pfam" id="PF22624">
    <property type="entry name" value="AASDHPPT_N"/>
    <property type="match status" value="1"/>
</dbReference>
<gene>
    <name evidence="5" type="ORF">P9H32_03710</name>
</gene>
<comment type="similarity">
    <text evidence="1">Belongs to the P-Pant transferase superfamily. Gsp/Sfp/HetI/AcpT family.</text>
</comment>
<dbReference type="InterPro" id="IPR008278">
    <property type="entry name" value="4-PPantetheinyl_Trfase_dom"/>
</dbReference>